<dbReference type="EMBL" id="BRXR01000001">
    <property type="protein sequence ID" value="GLC30799.1"/>
    <property type="molecule type" value="Genomic_DNA"/>
</dbReference>
<evidence type="ECO:0000313" key="7">
    <source>
        <dbReference type="EMBL" id="GLC30799.1"/>
    </source>
</evidence>
<feature type="domain" description="RNA polymerase sigma-70 region 2" evidence="5">
    <location>
        <begin position="23"/>
        <end position="83"/>
    </location>
</feature>
<evidence type="ECO:0000259" key="6">
    <source>
        <dbReference type="Pfam" id="PF08281"/>
    </source>
</evidence>
<dbReference type="Proteomes" id="UP001208567">
    <property type="component" value="Unassembled WGS sequence"/>
</dbReference>
<accession>A0ABQ5N6F9</accession>
<evidence type="ECO:0000256" key="1">
    <source>
        <dbReference type="ARBA" id="ARBA00010641"/>
    </source>
</evidence>
<evidence type="ECO:0000256" key="3">
    <source>
        <dbReference type="ARBA" id="ARBA00023082"/>
    </source>
</evidence>
<comment type="caution">
    <text evidence="7">The sequence shown here is derived from an EMBL/GenBank/DDBJ whole genome shotgun (WGS) entry which is preliminary data.</text>
</comment>
<evidence type="ECO:0000256" key="4">
    <source>
        <dbReference type="ARBA" id="ARBA00023163"/>
    </source>
</evidence>
<dbReference type="InterPro" id="IPR013249">
    <property type="entry name" value="RNA_pol_sigma70_r4_t2"/>
</dbReference>
<dbReference type="Pfam" id="PF08281">
    <property type="entry name" value="Sigma70_r4_2"/>
    <property type="match status" value="1"/>
</dbReference>
<organism evidence="7 8">
    <name type="scientific">Clostridium omnivorum</name>
    <dbReference type="NCBI Taxonomy" id="1604902"/>
    <lineage>
        <taxon>Bacteria</taxon>
        <taxon>Bacillati</taxon>
        <taxon>Bacillota</taxon>
        <taxon>Clostridia</taxon>
        <taxon>Eubacteriales</taxon>
        <taxon>Clostridiaceae</taxon>
        <taxon>Clostridium</taxon>
    </lineage>
</organism>
<dbReference type="SUPFAM" id="SSF88946">
    <property type="entry name" value="Sigma2 domain of RNA polymerase sigma factors"/>
    <property type="match status" value="1"/>
</dbReference>
<dbReference type="Gene3D" id="1.10.10.10">
    <property type="entry name" value="Winged helix-like DNA-binding domain superfamily/Winged helix DNA-binding domain"/>
    <property type="match status" value="1"/>
</dbReference>
<keyword evidence="4" id="KW-0804">Transcription</keyword>
<reference evidence="7 8" key="1">
    <citation type="journal article" date="2024" name="Int. J. Syst. Evol. Microbiol.">
        <title>Clostridium omnivorum sp. nov., isolated from anoxic soil under the treatment of reductive soil disinfestation.</title>
        <authorList>
            <person name="Ueki A."/>
            <person name="Tonouchi A."/>
            <person name="Kaku N."/>
            <person name="Honma S."/>
            <person name="Ueki K."/>
        </authorList>
    </citation>
    <scope>NUCLEOTIDE SEQUENCE [LARGE SCALE GENOMIC DNA]</scope>
    <source>
        <strain evidence="7 8">E14</strain>
    </source>
</reference>
<dbReference type="PANTHER" id="PTHR43133">
    <property type="entry name" value="RNA POLYMERASE ECF-TYPE SIGMA FACTO"/>
    <property type="match status" value="1"/>
</dbReference>
<proteinExistence type="inferred from homology"/>
<dbReference type="GO" id="GO:0000428">
    <property type="term" value="C:DNA-directed RNA polymerase complex"/>
    <property type="evidence" value="ECO:0007669"/>
    <property type="project" value="UniProtKB-KW"/>
</dbReference>
<dbReference type="CDD" id="cd06171">
    <property type="entry name" value="Sigma70_r4"/>
    <property type="match status" value="1"/>
</dbReference>
<dbReference type="PANTHER" id="PTHR43133:SF51">
    <property type="entry name" value="RNA POLYMERASE SIGMA FACTOR"/>
    <property type="match status" value="1"/>
</dbReference>
<feature type="domain" description="RNA polymerase sigma factor 70 region 4 type 2" evidence="6">
    <location>
        <begin position="112"/>
        <end position="160"/>
    </location>
</feature>
<dbReference type="NCBIfam" id="TIGR02937">
    <property type="entry name" value="sigma70-ECF"/>
    <property type="match status" value="1"/>
</dbReference>
<evidence type="ECO:0000313" key="8">
    <source>
        <dbReference type="Proteomes" id="UP001208567"/>
    </source>
</evidence>
<dbReference type="InterPro" id="IPR007627">
    <property type="entry name" value="RNA_pol_sigma70_r2"/>
</dbReference>
<dbReference type="SUPFAM" id="SSF88659">
    <property type="entry name" value="Sigma3 and sigma4 domains of RNA polymerase sigma factors"/>
    <property type="match status" value="1"/>
</dbReference>
<evidence type="ECO:0000259" key="5">
    <source>
        <dbReference type="Pfam" id="PF04542"/>
    </source>
</evidence>
<protein>
    <submittedName>
        <fullName evidence="7">DNA-directed RNA polymerase subunit sigma</fullName>
    </submittedName>
</protein>
<dbReference type="InterPro" id="IPR036388">
    <property type="entry name" value="WH-like_DNA-bd_sf"/>
</dbReference>
<keyword evidence="3" id="KW-0731">Sigma factor</keyword>
<gene>
    <name evidence="7" type="ORF">bsdE14_22090</name>
</gene>
<dbReference type="InterPro" id="IPR014284">
    <property type="entry name" value="RNA_pol_sigma-70_dom"/>
</dbReference>
<dbReference type="InterPro" id="IPR013325">
    <property type="entry name" value="RNA_pol_sigma_r2"/>
</dbReference>
<keyword evidence="8" id="KW-1185">Reference proteome</keyword>
<dbReference type="Pfam" id="PF04542">
    <property type="entry name" value="Sigma70_r2"/>
    <property type="match status" value="1"/>
</dbReference>
<keyword evidence="7" id="KW-0240">DNA-directed RNA polymerase</keyword>
<dbReference type="InterPro" id="IPR039425">
    <property type="entry name" value="RNA_pol_sigma-70-like"/>
</dbReference>
<name>A0ABQ5N6F9_9CLOT</name>
<comment type="similarity">
    <text evidence="1">Belongs to the sigma-70 factor family. ECF subfamily.</text>
</comment>
<dbReference type="Gene3D" id="1.10.1740.10">
    <property type="match status" value="1"/>
</dbReference>
<keyword evidence="2" id="KW-0805">Transcription regulation</keyword>
<dbReference type="InterPro" id="IPR013324">
    <property type="entry name" value="RNA_pol_sigma_r3/r4-like"/>
</dbReference>
<evidence type="ECO:0000256" key="2">
    <source>
        <dbReference type="ARBA" id="ARBA00023015"/>
    </source>
</evidence>
<sequence>MDIETLIEKSKAGDISAYMELLKQKQDLFYRIAMAYTKNSYDAEDCISDAAIKGFEKIKQLHTPNKFFAWFTSILVNVCRKNYKLKSTSCCEEEMQELMDSFSYSSVEDKIIIENLLSKLKDDDREIIVLRYLKDYSLKEIAYIMDIPINTVKTKIYRSLNILRIKNRRIENEY</sequence>